<keyword evidence="3" id="KW-1185">Reference proteome</keyword>
<sequence>MTANCDVDPLAGHAPTRLYALAVAAGVICGTGAFLTIIHAAAGFQVGVLQGIPWGSSLAMASLVAGLAMMSAVVVSAGSASTWSLVSMAVTTSILTFATAYSPMVMATLIGQVGRQLSWSPLIAGIPASVIGATYACGSARRAGAHSEVGAPVHRGGTLPTRLYVRPHRIRTSWGLSLLAAGIAGILLLASVLWLASHTVVDPVEVSLMPSGAIASHQFAIIVAVMSGAILTMSAALSAFGPLVVVTVLMIVPAAYASVLQLITLGESVTRASLRSITLSAPVLGVWGVVVVALVIATVLARRDGMACVERAALAQVDADT</sequence>
<name>A0A8I0GC63_9ACTO</name>
<keyword evidence="1" id="KW-1133">Transmembrane helix</keyword>
<feature type="transmembrane region" description="Helical" evidence="1">
    <location>
        <begin position="208"/>
        <end position="231"/>
    </location>
</feature>
<dbReference type="Proteomes" id="UP000627538">
    <property type="component" value="Unassembled WGS sequence"/>
</dbReference>
<evidence type="ECO:0000313" key="3">
    <source>
        <dbReference type="Proteomes" id="UP000627538"/>
    </source>
</evidence>
<keyword evidence="1" id="KW-0472">Membrane</keyword>
<comment type="caution">
    <text evidence="2">The sequence shown here is derived from an EMBL/GenBank/DDBJ whole genome shotgun (WGS) entry which is preliminary data.</text>
</comment>
<feature type="transmembrane region" description="Helical" evidence="1">
    <location>
        <begin position="54"/>
        <end position="77"/>
    </location>
</feature>
<dbReference type="RefSeq" id="WP_191071617.1">
    <property type="nucleotide sequence ID" value="NZ_CP060506.1"/>
</dbReference>
<reference evidence="2 3" key="1">
    <citation type="submission" date="2020-08" db="EMBL/GenBank/DDBJ databases">
        <title>Winkia gen. nov., sp. nov., isolated from faeces of the Anser albifrons in China.</title>
        <authorList>
            <person name="Liu Q."/>
        </authorList>
    </citation>
    <scope>NUCLEOTIDE SEQUENCE [LARGE SCALE GENOMIC DNA]</scope>
    <source>
        <strain evidence="2 3">C62</strain>
    </source>
</reference>
<feature type="transmembrane region" description="Helical" evidence="1">
    <location>
        <begin position="83"/>
        <end position="110"/>
    </location>
</feature>
<evidence type="ECO:0000256" key="1">
    <source>
        <dbReference type="SAM" id="Phobius"/>
    </source>
</evidence>
<feature type="transmembrane region" description="Helical" evidence="1">
    <location>
        <begin position="18"/>
        <end position="42"/>
    </location>
</feature>
<keyword evidence="1" id="KW-0812">Transmembrane</keyword>
<dbReference type="AlphaFoldDB" id="A0A8I0GC63"/>
<dbReference type="EMBL" id="JACRUO010000001">
    <property type="protein sequence ID" value="MBD3689581.1"/>
    <property type="molecule type" value="Genomic_DNA"/>
</dbReference>
<feature type="transmembrane region" description="Helical" evidence="1">
    <location>
        <begin position="243"/>
        <end position="263"/>
    </location>
</feature>
<organism evidence="2 3">
    <name type="scientific">Nanchangia anserum</name>
    <dbReference type="NCBI Taxonomy" id="2692125"/>
    <lineage>
        <taxon>Bacteria</taxon>
        <taxon>Bacillati</taxon>
        <taxon>Actinomycetota</taxon>
        <taxon>Actinomycetes</taxon>
        <taxon>Actinomycetales</taxon>
        <taxon>Actinomycetaceae</taxon>
        <taxon>Nanchangia</taxon>
    </lineage>
</organism>
<protein>
    <submittedName>
        <fullName evidence="2">Uncharacterized protein</fullName>
    </submittedName>
</protein>
<feature type="transmembrane region" description="Helical" evidence="1">
    <location>
        <begin position="176"/>
        <end position="196"/>
    </location>
</feature>
<accession>A0A8I0GC63</accession>
<gene>
    <name evidence="2" type="ORF">H8R10_04990</name>
</gene>
<proteinExistence type="predicted"/>
<feature type="transmembrane region" description="Helical" evidence="1">
    <location>
        <begin position="283"/>
        <end position="301"/>
    </location>
</feature>
<evidence type="ECO:0000313" key="2">
    <source>
        <dbReference type="EMBL" id="MBD3689581.1"/>
    </source>
</evidence>